<gene>
    <name evidence="2" type="ORF">EDD58_102361</name>
</gene>
<comment type="caution">
    <text evidence="2">The sequence shown here is derived from an EMBL/GenBank/DDBJ whole genome shotgun (WGS) entry which is preliminary data.</text>
</comment>
<accession>A0A4R3L9I8</accession>
<proteinExistence type="predicted"/>
<dbReference type="EMBL" id="SMAG01000002">
    <property type="protein sequence ID" value="TCS95780.1"/>
    <property type="molecule type" value="Genomic_DNA"/>
</dbReference>
<keyword evidence="1" id="KW-0175">Coiled coil</keyword>
<dbReference type="Proteomes" id="UP000294937">
    <property type="component" value="Unassembled WGS sequence"/>
</dbReference>
<dbReference type="InterPro" id="IPR027417">
    <property type="entry name" value="P-loop_NTPase"/>
</dbReference>
<sequence>MILLEISDNGGVVLLKPGISDNFSLMVNSLKLAQRAELWDDEQNENLVEKLYVDPLPCNGLLKQVVKDNTVFLVGRKGTGKSTIFARMQEYFRKSKNEISAYVDVKTLYGKSLAKELNHPEQYEKILLYEGFINEVINDLMEEVKKNLEQKNALFRLWKRNELTALLSRLEEIKAETSKPTFKETDILKVVNTTETVSTADENEGNLSIGARVNETNLGVSGMTSVRQKSSGANEVQEEYSHTLLRHFNLNDFLSNITSALKEYGINKLHILLDDFSEIDYHAQQVFVNTILAPLNNWSDQFIRFKVAAYPNRIFYGDIDKGKIDEIHLDYYELYKVKDLPELERKATEFLDRLLNTRFQYYLDADLEEIFQIDRDHTRESYLELLFQATMNIPRILGHILHYCYQSAIIYDKKITKPLIKQAAQKYYENQIRYYFDKTNYLKEAFDEKLDRYSQQILINLLVEKAKDLKYHLRNEDTELFKGIPANKIPTSHFFVNKEYEKFLHSLELNYFVSKYYEQADRDGIVISIYAINYGLCREQNIHFGRPNGHTKYRKYYISRHFNYDKVLQQYLIEQKHFVCKECDYEYQYSEGDVLQKIGMMCYQGCKETGTVEESFKFKDENLFEGIKRENLLPEIELGILHVLTQNKKASLYASLIAKELDCSHQLVSRRSEKLQQAELIQKENEVIDGVQRTVYQLTERAKVVYFPRRE</sequence>
<dbReference type="InterPro" id="IPR036388">
    <property type="entry name" value="WH-like_DNA-bd_sf"/>
</dbReference>
<dbReference type="SUPFAM" id="SSF52540">
    <property type="entry name" value="P-loop containing nucleoside triphosphate hydrolases"/>
    <property type="match status" value="1"/>
</dbReference>
<feature type="coiled-coil region" evidence="1">
    <location>
        <begin position="134"/>
        <end position="161"/>
    </location>
</feature>
<dbReference type="AlphaFoldDB" id="A0A4R3L9I8"/>
<evidence type="ECO:0000313" key="3">
    <source>
        <dbReference type="Proteomes" id="UP000294937"/>
    </source>
</evidence>
<reference evidence="2 3" key="1">
    <citation type="submission" date="2019-03" db="EMBL/GenBank/DDBJ databases">
        <title>Genomic Encyclopedia of Type Strains, Phase IV (KMG-IV): sequencing the most valuable type-strain genomes for metagenomic binning, comparative biology and taxonomic classification.</title>
        <authorList>
            <person name="Goeker M."/>
        </authorList>
    </citation>
    <scope>NUCLEOTIDE SEQUENCE [LARGE SCALE GENOMIC DNA]</scope>
    <source>
        <strain evidence="2 3">DSM 45707</strain>
    </source>
</reference>
<protein>
    <submittedName>
        <fullName evidence="2">Uncharacterized protein</fullName>
    </submittedName>
</protein>
<organism evidence="2 3">
    <name type="scientific">Hazenella coriacea</name>
    <dbReference type="NCBI Taxonomy" id="1179467"/>
    <lineage>
        <taxon>Bacteria</taxon>
        <taxon>Bacillati</taxon>
        <taxon>Bacillota</taxon>
        <taxon>Bacilli</taxon>
        <taxon>Bacillales</taxon>
        <taxon>Thermoactinomycetaceae</taxon>
        <taxon>Hazenella</taxon>
    </lineage>
</organism>
<evidence type="ECO:0000313" key="2">
    <source>
        <dbReference type="EMBL" id="TCS95780.1"/>
    </source>
</evidence>
<dbReference type="InterPro" id="IPR036390">
    <property type="entry name" value="WH_DNA-bd_sf"/>
</dbReference>
<name>A0A4R3L9I8_9BACL</name>
<evidence type="ECO:0000256" key="1">
    <source>
        <dbReference type="SAM" id="Coils"/>
    </source>
</evidence>
<dbReference type="Gene3D" id="1.10.10.10">
    <property type="entry name" value="Winged helix-like DNA-binding domain superfamily/Winged helix DNA-binding domain"/>
    <property type="match status" value="1"/>
</dbReference>
<dbReference type="SUPFAM" id="SSF46785">
    <property type="entry name" value="Winged helix' DNA-binding domain"/>
    <property type="match status" value="1"/>
</dbReference>
<keyword evidence="3" id="KW-1185">Reference proteome</keyword>